<name>A0ABM7WK93_9ACTN</name>
<evidence type="ECO:0000313" key="3">
    <source>
        <dbReference type="EMBL" id="BDE96747.1"/>
    </source>
</evidence>
<accession>A0ABM7WK93</accession>
<keyword evidence="2" id="KW-0812">Transmembrane</keyword>
<keyword evidence="4" id="KW-1185">Reference proteome</keyword>
<protein>
    <recommendedName>
        <fullName evidence="5">Cell division protein FtsL</fullName>
    </recommendedName>
</protein>
<proteinExistence type="predicted"/>
<feature type="transmembrane region" description="Helical" evidence="2">
    <location>
        <begin position="39"/>
        <end position="59"/>
    </location>
</feature>
<dbReference type="RefSeq" id="WP_102377779.1">
    <property type="nucleotide sequence ID" value="NZ_AP025564.1"/>
</dbReference>
<evidence type="ECO:0000256" key="2">
    <source>
        <dbReference type="SAM" id="Phobius"/>
    </source>
</evidence>
<sequence length="156" mass="16128">MGAAPAYRYPERMPERSPKVRVVPGGRPQSRPDSIPSSVIFLAKVLAAVLVVFALLGFVRIGLASATVTTALSADELSTNIDSARSEGNELEVRQSYLSNPANVKQEAASKLGMSEPEQTLTITLGTDVVATDADGNLSLASSVEAASAQAAAAQG</sequence>
<dbReference type="Proteomes" id="UP001320544">
    <property type="component" value="Chromosome"/>
</dbReference>
<keyword evidence="2" id="KW-1133">Transmembrane helix</keyword>
<dbReference type="EMBL" id="AP025564">
    <property type="protein sequence ID" value="BDE96747.1"/>
    <property type="molecule type" value="Genomic_DNA"/>
</dbReference>
<gene>
    <name evidence="3" type="ORF">CE91St30_20800</name>
</gene>
<keyword evidence="2" id="KW-0472">Membrane</keyword>
<organism evidence="3 4">
    <name type="scientific">Raoultibacter timonensis</name>
    <dbReference type="NCBI Taxonomy" id="1907662"/>
    <lineage>
        <taxon>Bacteria</taxon>
        <taxon>Bacillati</taxon>
        <taxon>Actinomycetota</taxon>
        <taxon>Coriobacteriia</taxon>
        <taxon>Eggerthellales</taxon>
        <taxon>Eggerthellaceae</taxon>
        <taxon>Raoultibacter</taxon>
    </lineage>
</organism>
<evidence type="ECO:0000313" key="4">
    <source>
        <dbReference type="Proteomes" id="UP001320544"/>
    </source>
</evidence>
<evidence type="ECO:0000256" key="1">
    <source>
        <dbReference type="SAM" id="MobiDB-lite"/>
    </source>
</evidence>
<feature type="compositionally biased region" description="Basic and acidic residues" evidence="1">
    <location>
        <begin position="9"/>
        <end position="18"/>
    </location>
</feature>
<feature type="region of interest" description="Disordered" evidence="1">
    <location>
        <begin position="1"/>
        <end position="32"/>
    </location>
</feature>
<evidence type="ECO:0008006" key="5">
    <source>
        <dbReference type="Google" id="ProtNLM"/>
    </source>
</evidence>
<reference evidence="3 4" key="1">
    <citation type="submission" date="2022-01" db="EMBL/GenBank/DDBJ databases">
        <title>Novel bile acid biosynthetic pathways are enriched in the microbiome of centenarians.</title>
        <authorList>
            <person name="Sato Y."/>
            <person name="Atarashi K."/>
            <person name="Plichta R.D."/>
            <person name="Arai Y."/>
            <person name="Sasajima S."/>
            <person name="Kearney M.S."/>
            <person name="Suda W."/>
            <person name="Takeshita K."/>
            <person name="Sasaki T."/>
            <person name="Okamoto S."/>
            <person name="Skelly N.A."/>
            <person name="Okamura Y."/>
            <person name="Vlamakis H."/>
            <person name="Li Y."/>
            <person name="Tanoue T."/>
            <person name="Takei H."/>
            <person name="Nittono H."/>
            <person name="Narushima S."/>
            <person name="Irie J."/>
            <person name="Itoh H."/>
            <person name="Moriya K."/>
            <person name="Sugiura Y."/>
            <person name="Suematsu M."/>
            <person name="Moritoki N."/>
            <person name="Shibata S."/>
            <person name="Littman R.D."/>
            <person name="Fischbach A.M."/>
            <person name="Uwamino Y."/>
            <person name="Inoue T."/>
            <person name="Honda A."/>
            <person name="Hattori M."/>
            <person name="Murai T."/>
            <person name="Xavier J.R."/>
            <person name="Hirose N."/>
            <person name="Honda K."/>
        </authorList>
    </citation>
    <scope>NUCLEOTIDE SEQUENCE [LARGE SCALE GENOMIC DNA]</scope>
    <source>
        <strain evidence="3 4">CE91-St30</strain>
    </source>
</reference>